<dbReference type="SUPFAM" id="SSF46894">
    <property type="entry name" value="C-terminal effector domain of the bipartite response regulators"/>
    <property type="match status" value="1"/>
</dbReference>
<gene>
    <name evidence="5" type="primary">csgD</name>
    <name evidence="5" type="ORF">MSP8886_00863</name>
</gene>
<proteinExistence type="predicted"/>
<dbReference type="PROSITE" id="PS50043">
    <property type="entry name" value="HTH_LUXR_2"/>
    <property type="match status" value="1"/>
</dbReference>
<evidence type="ECO:0000256" key="1">
    <source>
        <dbReference type="ARBA" id="ARBA00023015"/>
    </source>
</evidence>
<evidence type="ECO:0000313" key="5">
    <source>
        <dbReference type="EMBL" id="SBS27482.1"/>
    </source>
</evidence>
<dbReference type="SMART" id="SM00421">
    <property type="entry name" value="HTH_LUXR"/>
    <property type="match status" value="1"/>
</dbReference>
<dbReference type="Pfam" id="PF00196">
    <property type="entry name" value="GerE"/>
    <property type="match status" value="1"/>
</dbReference>
<dbReference type="CDD" id="cd06170">
    <property type="entry name" value="LuxR_C_like"/>
    <property type="match status" value="1"/>
</dbReference>
<dbReference type="InterPro" id="IPR000792">
    <property type="entry name" value="Tscrpt_reg_LuxR_C"/>
</dbReference>
<dbReference type="Gene3D" id="1.10.10.10">
    <property type="entry name" value="Winged helix-like DNA-binding domain superfamily/Winged helix DNA-binding domain"/>
    <property type="match status" value="1"/>
</dbReference>
<dbReference type="InterPro" id="IPR016032">
    <property type="entry name" value="Sig_transdc_resp-reg_C-effctor"/>
</dbReference>
<keyword evidence="2" id="KW-0238">DNA-binding</keyword>
<dbReference type="PANTHER" id="PTHR44688">
    <property type="entry name" value="DNA-BINDING TRANSCRIPTIONAL ACTIVATOR DEVR_DOSR"/>
    <property type="match status" value="1"/>
</dbReference>
<feature type="domain" description="HTH luxR-type" evidence="4">
    <location>
        <begin position="128"/>
        <end position="193"/>
    </location>
</feature>
<reference evidence="5 6" key="1">
    <citation type="submission" date="2016-06" db="EMBL/GenBank/DDBJ databases">
        <authorList>
            <person name="Kjaerup R.B."/>
            <person name="Dalgaard T.S."/>
            <person name="Juul-Madsen H.R."/>
        </authorList>
    </citation>
    <scope>NUCLEOTIDE SEQUENCE [LARGE SCALE GENOMIC DNA]</scope>
    <source>
        <strain evidence="5 6">CECT 8886</strain>
    </source>
</reference>
<dbReference type="Gene3D" id="3.40.50.2300">
    <property type="match status" value="1"/>
</dbReference>
<dbReference type="PRINTS" id="PR00038">
    <property type="entry name" value="HTHLUXR"/>
</dbReference>
<keyword evidence="3" id="KW-0804">Transcription</keyword>
<keyword evidence="1" id="KW-0805">Transcription regulation</keyword>
<name>A0A1A8T6V7_9GAMM</name>
<protein>
    <submittedName>
        <fullName evidence="5">CsgBAC operon transcriptional regulatory protein</fullName>
    </submittedName>
</protein>
<dbReference type="InterPro" id="IPR036388">
    <property type="entry name" value="WH-like_DNA-bd_sf"/>
</dbReference>
<dbReference type="PANTHER" id="PTHR44688:SF16">
    <property type="entry name" value="DNA-BINDING TRANSCRIPTIONAL ACTIVATOR DEVR_DOSR"/>
    <property type="match status" value="1"/>
</dbReference>
<evidence type="ECO:0000256" key="2">
    <source>
        <dbReference type="ARBA" id="ARBA00023125"/>
    </source>
</evidence>
<keyword evidence="6" id="KW-1185">Reference proteome</keyword>
<dbReference type="GO" id="GO:0006355">
    <property type="term" value="P:regulation of DNA-templated transcription"/>
    <property type="evidence" value="ECO:0007669"/>
    <property type="project" value="InterPro"/>
</dbReference>
<dbReference type="RefSeq" id="WP_067013119.1">
    <property type="nucleotide sequence ID" value="NZ_FLOB01000002.1"/>
</dbReference>
<dbReference type="STRING" id="1792290.MSP8886_00863"/>
<accession>A0A1A8T6V7</accession>
<dbReference type="Proteomes" id="UP000092544">
    <property type="component" value="Unassembled WGS sequence"/>
</dbReference>
<evidence type="ECO:0000313" key="6">
    <source>
        <dbReference type="Proteomes" id="UP000092544"/>
    </source>
</evidence>
<sequence>MDIENIQKSNRHTNLFKFSRNPPLLYVASDYNLLLVSYHSLNVITNYELMNRFMEENGQKGLVIFDVPKKSDTLSLKEWPKLKGIFFDDAEESLFEQGFKAIEKGELWFPRSVTDGWMRQLLENEQQTTLRSSNLTRKEVKVLNLLYSGLECSAIADSLFISEATVRVHLHKIYQKIEVKNKNQARLWCKKNLNKLNN</sequence>
<dbReference type="AlphaFoldDB" id="A0A1A8T6V7"/>
<organism evidence="5 6">
    <name type="scientific">Marinomonas spartinae</name>
    <dbReference type="NCBI Taxonomy" id="1792290"/>
    <lineage>
        <taxon>Bacteria</taxon>
        <taxon>Pseudomonadati</taxon>
        <taxon>Pseudomonadota</taxon>
        <taxon>Gammaproteobacteria</taxon>
        <taxon>Oceanospirillales</taxon>
        <taxon>Oceanospirillaceae</taxon>
        <taxon>Marinomonas</taxon>
    </lineage>
</organism>
<dbReference type="GO" id="GO:0003677">
    <property type="term" value="F:DNA binding"/>
    <property type="evidence" value="ECO:0007669"/>
    <property type="project" value="UniProtKB-KW"/>
</dbReference>
<dbReference type="EMBL" id="FLOB01000002">
    <property type="protein sequence ID" value="SBS27482.1"/>
    <property type="molecule type" value="Genomic_DNA"/>
</dbReference>
<evidence type="ECO:0000259" key="4">
    <source>
        <dbReference type="PROSITE" id="PS50043"/>
    </source>
</evidence>
<dbReference type="OrthoDB" id="561214at2"/>
<evidence type="ECO:0000256" key="3">
    <source>
        <dbReference type="ARBA" id="ARBA00023163"/>
    </source>
</evidence>